<dbReference type="FunFam" id="2.60.40.10:FF:000003">
    <property type="entry name" value="Titin isoform E"/>
    <property type="match status" value="1"/>
</dbReference>
<dbReference type="PROSITE" id="PS50853">
    <property type="entry name" value="FN3"/>
    <property type="match status" value="4"/>
</dbReference>
<gene>
    <name evidence="3" type="ORF">BSL78_02135</name>
</gene>
<evidence type="ECO:0000313" key="3">
    <source>
        <dbReference type="EMBL" id="PIK60960.1"/>
    </source>
</evidence>
<dbReference type="InterPro" id="IPR050964">
    <property type="entry name" value="Striated_Muscle_Regulatory"/>
</dbReference>
<dbReference type="SMART" id="SM00060">
    <property type="entry name" value="FN3"/>
    <property type="match status" value="3"/>
</dbReference>
<keyword evidence="1" id="KW-0677">Repeat</keyword>
<dbReference type="SUPFAM" id="SSF49265">
    <property type="entry name" value="Fibronectin type III"/>
    <property type="match status" value="2"/>
</dbReference>
<feature type="domain" description="Fibronectin type-III" evidence="2">
    <location>
        <begin position="1"/>
        <end position="53"/>
    </location>
</feature>
<proteinExistence type="predicted"/>
<accession>A0A2G8LLC5</accession>
<dbReference type="PANTHER" id="PTHR13817:SF151">
    <property type="entry name" value="TITIN"/>
    <property type="match status" value="1"/>
</dbReference>
<evidence type="ECO:0000256" key="1">
    <source>
        <dbReference type="ARBA" id="ARBA00022737"/>
    </source>
</evidence>
<dbReference type="PANTHER" id="PTHR13817">
    <property type="entry name" value="TITIN"/>
    <property type="match status" value="1"/>
</dbReference>
<dbReference type="Pfam" id="PF00041">
    <property type="entry name" value="fn3"/>
    <property type="match status" value="3"/>
</dbReference>
<dbReference type="FunFam" id="2.60.40.10:FF:000127">
    <property type="entry name" value="titin isoform X1"/>
    <property type="match status" value="1"/>
</dbReference>
<comment type="caution">
    <text evidence="3">The sequence shown here is derived from an EMBL/GenBank/DDBJ whole genome shotgun (WGS) entry which is preliminary data.</text>
</comment>
<organism evidence="3 4">
    <name type="scientific">Stichopus japonicus</name>
    <name type="common">Sea cucumber</name>
    <dbReference type="NCBI Taxonomy" id="307972"/>
    <lineage>
        <taxon>Eukaryota</taxon>
        <taxon>Metazoa</taxon>
        <taxon>Echinodermata</taxon>
        <taxon>Eleutherozoa</taxon>
        <taxon>Echinozoa</taxon>
        <taxon>Holothuroidea</taxon>
        <taxon>Aspidochirotacea</taxon>
        <taxon>Aspidochirotida</taxon>
        <taxon>Stichopodidae</taxon>
        <taxon>Apostichopus</taxon>
    </lineage>
</organism>
<name>A0A2G8LLC5_STIJA</name>
<protein>
    <submittedName>
        <fullName evidence="3">Putative titin</fullName>
    </submittedName>
</protein>
<dbReference type="OrthoDB" id="5969272at2759"/>
<keyword evidence="4" id="KW-1185">Reference proteome</keyword>
<reference evidence="3 4" key="1">
    <citation type="journal article" date="2017" name="PLoS Biol.">
        <title>The sea cucumber genome provides insights into morphological evolution and visceral regeneration.</title>
        <authorList>
            <person name="Zhang X."/>
            <person name="Sun L."/>
            <person name="Yuan J."/>
            <person name="Sun Y."/>
            <person name="Gao Y."/>
            <person name="Zhang L."/>
            <person name="Li S."/>
            <person name="Dai H."/>
            <person name="Hamel J.F."/>
            <person name="Liu C."/>
            <person name="Yu Y."/>
            <person name="Liu S."/>
            <person name="Lin W."/>
            <person name="Guo K."/>
            <person name="Jin S."/>
            <person name="Xu P."/>
            <person name="Storey K.B."/>
            <person name="Huan P."/>
            <person name="Zhang T."/>
            <person name="Zhou Y."/>
            <person name="Zhang J."/>
            <person name="Lin C."/>
            <person name="Li X."/>
            <person name="Xing L."/>
            <person name="Huo D."/>
            <person name="Sun M."/>
            <person name="Wang L."/>
            <person name="Mercier A."/>
            <person name="Li F."/>
            <person name="Yang H."/>
            <person name="Xiang J."/>
        </authorList>
    </citation>
    <scope>NUCLEOTIDE SEQUENCE [LARGE SCALE GENOMIC DNA]</scope>
    <source>
        <strain evidence="3">Shaxun</strain>
        <tissue evidence="3">Muscle</tissue>
    </source>
</reference>
<dbReference type="InterPro" id="IPR013783">
    <property type="entry name" value="Ig-like_fold"/>
</dbReference>
<dbReference type="InterPro" id="IPR003961">
    <property type="entry name" value="FN3_dom"/>
</dbReference>
<dbReference type="Proteomes" id="UP000230750">
    <property type="component" value="Unassembled WGS sequence"/>
</dbReference>
<evidence type="ECO:0000259" key="2">
    <source>
        <dbReference type="PROSITE" id="PS50853"/>
    </source>
</evidence>
<dbReference type="STRING" id="307972.A0A2G8LLC5"/>
<feature type="domain" description="Fibronectin type-III" evidence="2">
    <location>
        <begin position="265"/>
        <end position="360"/>
    </location>
</feature>
<dbReference type="EMBL" id="MRZV01000044">
    <property type="protein sequence ID" value="PIK60960.1"/>
    <property type="molecule type" value="Genomic_DNA"/>
</dbReference>
<dbReference type="Gene3D" id="2.60.40.10">
    <property type="entry name" value="Immunoglobulins"/>
    <property type="match status" value="4"/>
</dbReference>
<feature type="domain" description="Fibronectin type-III" evidence="2">
    <location>
        <begin position="166"/>
        <end position="259"/>
    </location>
</feature>
<dbReference type="GO" id="GO:0045214">
    <property type="term" value="P:sarcomere organization"/>
    <property type="evidence" value="ECO:0007669"/>
    <property type="project" value="TreeGrafter"/>
</dbReference>
<dbReference type="CDD" id="cd00063">
    <property type="entry name" value="FN3"/>
    <property type="match status" value="4"/>
</dbReference>
<sequence>MRWKPVTDDNITNLTYEVKGLKVSKEYVFRIKAQNQFGISEPLEGHEITSIEQFDVPGSPSAPTISKVTADSAVLSWSPPSSDGGARIIGYTIEMRTATSPRWVKATLTPTPDTDYRITRLVKGSEYEFRVIAVNRVGPGKPSEPSHTITIESPAVAPKFDLDLKYMRPITVSGLGVSDATLTWYPPADDGGSPISGYILESREVPSRIWNKVSSFIGGTSYRVSSLKEGKEYQFRVRAENKYGVSEPLEGGSVTPKSDFDVPATPGPLMVKSMDADHFEFSWTPPPSDRGAPIEGYIMEKRETPQTSWQMATPTPIKDTTLRLPKPKKVDDYEFRVRAINEAGLSRPVSLGSPMRGRETSMITFSFLLFSDVEMILCNRTMKEGKEGKTFCNPKFVVIFPHAPGSTHSPFSTVTMTGILHLYSLNPLTFKRA</sequence>
<dbReference type="GO" id="GO:0031430">
    <property type="term" value="C:M band"/>
    <property type="evidence" value="ECO:0007669"/>
    <property type="project" value="TreeGrafter"/>
</dbReference>
<dbReference type="AlphaFoldDB" id="A0A2G8LLC5"/>
<dbReference type="InterPro" id="IPR036116">
    <property type="entry name" value="FN3_sf"/>
</dbReference>
<feature type="domain" description="Fibronectin type-III" evidence="2">
    <location>
        <begin position="59"/>
        <end position="154"/>
    </location>
</feature>
<dbReference type="PRINTS" id="PR00014">
    <property type="entry name" value="FNTYPEIII"/>
</dbReference>
<evidence type="ECO:0000313" key="4">
    <source>
        <dbReference type="Proteomes" id="UP000230750"/>
    </source>
</evidence>